<dbReference type="GO" id="GO:0016559">
    <property type="term" value="P:peroxisome fission"/>
    <property type="evidence" value="ECO:0007669"/>
    <property type="project" value="InterPro"/>
</dbReference>
<sequence>MKVINNILEFNDKIISVFNSLDGRDKVFKFIQYFSQLLHHLIDKKYATRLLNTLINKKKKIVNDNNTLNNRSNNNNNNKKILRLLEGILLRSNKFNDKLVKERLKSLESSFCDARIVFRLFGFFREFNNLIEFFKTLIESLKQFKENQNQEFKDNQISRKRQILNTLKSFTNISSSFLNTLELIDHSFNFISELNDIIFWGTRIKIFEVSDRFMDLVCKVSNFVWVYSLVVFIVRIIYGLINTIIQILKLKNKNQLLIKKRFEFENKKQQQQQQPLKEEKDEYTENQETLIILSNNRINEIKSLISAIAEFGLCVCSIYEIENDGYIGGCGALSAFISLQEIWDEITKEKQQSCENNHCDNSNIDNNSDEKLQKEKNQPENIQFALVCPPIIHSSHN</sequence>
<reference evidence="6 7" key="1">
    <citation type="submission" date="2023-11" db="EMBL/GenBank/DDBJ databases">
        <title>Dfirmibasis_genome.</title>
        <authorList>
            <person name="Edelbroek B."/>
            <person name="Kjellin J."/>
            <person name="Jerlstrom-Hultqvist J."/>
            <person name="Soderbom F."/>
        </authorList>
    </citation>
    <scope>NUCLEOTIDE SEQUENCE [LARGE SCALE GENOMIC DNA]</scope>
    <source>
        <strain evidence="6 7">TNS-C-14</strain>
    </source>
</reference>
<proteinExistence type="predicted"/>
<comment type="subcellular location">
    <subcellularLocation>
        <location evidence="4">Peroxisome membrane</location>
    </subcellularLocation>
</comment>
<name>A0AAN7YW00_9MYCE</name>
<evidence type="ECO:0000256" key="5">
    <source>
        <dbReference type="SAM" id="Phobius"/>
    </source>
</evidence>
<dbReference type="GO" id="GO:0005778">
    <property type="term" value="C:peroxisomal membrane"/>
    <property type="evidence" value="ECO:0007669"/>
    <property type="project" value="UniProtKB-SubCell"/>
</dbReference>
<dbReference type="EMBL" id="JAVFKY010000004">
    <property type="protein sequence ID" value="KAK5577942.1"/>
    <property type="molecule type" value="Genomic_DNA"/>
</dbReference>
<feature type="transmembrane region" description="Helical" evidence="5">
    <location>
        <begin position="224"/>
        <end position="245"/>
    </location>
</feature>
<evidence type="ECO:0000313" key="6">
    <source>
        <dbReference type="EMBL" id="KAK5577942.1"/>
    </source>
</evidence>
<dbReference type="Proteomes" id="UP001344447">
    <property type="component" value="Unassembled WGS sequence"/>
</dbReference>
<keyword evidence="1" id="KW-0962">Peroxisome biogenesis</keyword>
<gene>
    <name evidence="6" type="ORF">RB653_002890</name>
</gene>
<comment type="caution">
    <text evidence="6">The sequence shown here is derived from an EMBL/GenBank/DDBJ whole genome shotgun (WGS) entry which is preliminary data.</text>
</comment>
<evidence type="ECO:0000256" key="2">
    <source>
        <dbReference type="ARBA" id="ARBA00023136"/>
    </source>
</evidence>
<keyword evidence="7" id="KW-1185">Reference proteome</keyword>
<keyword evidence="5" id="KW-1133">Transmembrane helix</keyword>
<keyword evidence="3" id="KW-0576">Peroxisome</keyword>
<evidence type="ECO:0000256" key="1">
    <source>
        <dbReference type="ARBA" id="ARBA00022593"/>
    </source>
</evidence>
<keyword evidence="5" id="KW-0812">Transmembrane</keyword>
<protein>
    <submittedName>
        <fullName evidence="6">Uncharacterized protein</fullName>
    </submittedName>
</protein>
<dbReference type="Pfam" id="PF05648">
    <property type="entry name" value="PEX11"/>
    <property type="match status" value="2"/>
</dbReference>
<organism evidence="6 7">
    <name type="scientific">Dictyostelium firmibasis</name>
    <dbReference type="NCBI Taxonomy" id="79012"/>
    <lineage>
        <taxon>Eukaryota</taxon>
        <taxon>Amoebozoa</taxon>
        <taxon>Evosea</taxon>
        <taxon>Eumycetozoa</taxon>
        <taxon>Dictyostelia</taxon>
        <taxon>Dictyosteliales</taxon>
        <taxon>Dictyosteliaceae</taxon>
        <taxon>Dictyostelium</taxon>
    </lineage>
</organism>
<evidence type="ECO:0000256" key="4">
    <source>
        <dbReference type="ARBA" id="ARBA00046271"/>
    </source>
</evidence>
<evidence type="ECO:0000256" key="3">
    <source>
        <dbReference type="ARBA" id="ARBA00023140"/>
    </source>
</evidence>
<dbReference type="PANTHER" id="PTHR12652">
    <property type="entry name" value="PEROXISOMAL BIOGENESIS FACTOR 11"/>
    <property type="match status" value="1"/>
</dbReference>
<evidence type="ECO:0000313" key="7">
    <source>
        <dbReference type="Proteomes" id="UP001344447"/>
    </source>
</evidence>
<keyword evidence="2 5" id="KW-0472">Membrane</keyword>
<dbReference type="PANTHER" id="PTHR12652:SF50">
    <property type="entry name" value="PEROXIN 11"/>
    <property type="match status" value="1"/>
</dbReference>
<dbReference type="InterPro" id="IPR008733">
    <property type="entry name" value="PEX11"/>
</dbReference>
<dbReference type="AlphaFoldDB" id="A0AAN7YW00"/>
<accession>A0AAN7YW00</accession>